<accession>A0A8S5M8U6</accession>
<evidence type="ECO:0000313" key="1">
    <source>
        <dbReference type="EMBL" id="DAD78379.1"/>
    </source>
</evidence>
<name>A0A8S5M8U6_9CAUD</name>
<reference evidence="1" key="1">
    <citation type="journal article" date="2021" name="Proc. Natl. Acad. Sci. U.S.A.">
        <title>A Catalog of Tens of Thousands of Viruses from Human Metagenomes Reveals Hidden Associations with Chronic Diseases.</title>
        <authorList>
            <person name="Tisza M.J."/>
            <person name="Buck C.B."/>
        </authorList>
    </citation>
    <scope>NUCLEOTIDE SEQUENCE</scope>
    <source>
        <strain evidence="1">CtPAi1</strain>
    </source>
</reference>
<sequence>MSLNTKSFKFGIPLIIDSDRIIRVKCKEK</sequence>
<organism evidence="1">
    <name type="scientific">Siphoviridae sp. ctPAi1</name>
    <dbReference type="NCBI Taxonomy" id="2826320"/>
    <lineage>
        <taxon>Viruses</taxon>
        <taxon>Duplodnaviria</taxon>
        <taxon>Heunggongvirae</taxon>
        <taxon>Uroviricota</taxon>
        <taxon>Caudoviricetes</taxon>
    </lineage>
</organism>
<proteinExistence type="predicted"/>
<protein>
    <submittedName>
        <fullName evidence="1">Uncharacterized protein</fullName>
    </submittedName>
</protein>
<dbReference type="EMBL" id="BK014842">
    <property type="protein sequence ID" value="DAD78379.1"/>
    <property type="molecule type" value="Genomic_DNA"/>
</dbReference>